<evidence type="ECO:0000256" key="5">
    <source>
        <dbReference type="ARBA" id="ARBA00022989"/>
    </source>
</evidence>
<feature type="transmembrane region" description="Helical" evidence="13">
    <location>
        <begin position="71"/>
        <end position="93"/>
    </location>
</feature>
<protein>
    <submittedName>
        <fullName evidence="16">Probable G-protein coupled receptor No18</fullName>
    </submittedName>
</protein>
<feature type="transmembrane region" description="Helical" evidence="13">
    <location>
        <begin position="105"/>
        <end position="130"/>
    </location>
</feature>
<keyword evidence="9" id="KW-0325">Glycoprotein</keyword>
<dbReference type="RefSeq" id="XP_022235106.1">
    <property type="nucleotide sequence ID" value="XM_022379398.1"/>
</dbReference>
<sequence length="423" mass="48416">MAARVLTRHTFFDSIESTENAYRASLNLDIEVNISRNVWLLYDIENSSSYQNDTKYFFPLTMSIPEATTTAVLLSTIMICTLFGNVLVILSIFTYRPLRSVQNMFLVSLASADIAVAILVMPLNVAYSIIGRWLFGLWVCEMWLTFDVLCCTASILNLCAIALDRYWAIHDPIDYAQKRTLTRVLFMIFLVWSISALISIPPLIGWNDWPQNFTDTTPCKLTEEQGYVIYSSSGSFLIPLFIMTIVYLKIFQATKRRLRKRAKQTPKVVVPKAEIDNGNLLKLQTLKKCGTNVSLVVTTEEAQDNGEEEDVGERIQQDDQNQDNGHRPGAVRQYLEQRQKISLSKERRAARVLGIVMGVFVFCWLPFFLMYVILPFCTTCQISQRVVNFITWLGYVNSALNPVIYTIFNPDFRKAFQRLLCSN</sequence>
<accession>A0ABM1RUQ1</accession>
<dbReference type="PROSITE" id="PS00237">
    <property type="entry name" value="G_PROTEIN_RECEP_F1_1"/>
    <property type="match status" value="1"/>
</dbReference>
<dbReference type="PRINTS" id="PR00237">
    <property type="entry name" value="GPCRRHODOPSN"/>
</dbReference>
<evidence type="ECO:0000256" key="2">
    <source>
        <dbReference type="ARBA" id="ARBA00010663"/>
    </source>
</evidence>
<gene>
    <name evidence="16" type="primary">LOC106475228</name>
</gene>
<keyword evidence="15" id="KW-1185">Reference proteome</keyword>
<evidence type="ECO:0000256" key="7">
    <source>
        <dbReference type="ARBA" id="ARBA00023136"/>
    </source>
</evidence>
<dbReference type="Gene3D" id="1.20.1070.10">
    <property type="entry name" value="Rhodopsin 7-helix transmembrane proteins"/>
    <property type="match status" value="1"/>
</dbReference>
<evidence type="ECO:0000256" key="3">
    <source>
        <dbReference type="ARBA" id="ARBA00022475"/>
    </source>
</evidence>
<dbReference type="SUPFAM" id="SSF81321">
    <property type="entry name" value="Family A G protein-coupled receptor-like"/>
    <property type="match status" value="1"/>
</dbReference>
<evidence type="ECO:0000256" key="10">
    <source>
        <dbReference type="ARBA" id="ARBA00023224"/>
    </source>
</evidence>
<evidence type="ECO:0000313" key="16">
    <source>
        <dbReference type="RefSeq" id="XP_022235106.1"/>
    </source>
</evidence>
<feature type="transmembrane region" description="Helical" evidence="13">
    <location>
        <begin position="142"/>
        <end position="163"/>
    </location>
</feature>
<keyword evidence="7 13" id="KW-0472">Membrane</keyword>
<evidence type="ECO:0000256" key="11">
    <source>
        <dbReference type="RuleBase" id="RU000688"/>
    </source>
</evidence>
<dbReference type="InterPro" id="IPR017452">
    <property type="entry name" value="GPCR_Rhodpsn_7TM"/>
</dbReference>
<dbReference type="Pfam" id="PF00001">
    <property type="entry name" value="7tm_1"/>
    <property type="match status" value="1"/>
</dbReference>
<keyword evidence="10 11" id="KW-0807">Transducer</keyword>
<keyword evidence="4 11" id="KW-0812">Transmembrane</keyword>
<comment type="similarity">
    <text evidence="2 11">Belongs to the G-protein coupled receptor 1 family.</text>
</comment>
<feature type="region of interest" description="Disordered" evidence="12">
    <location>
        <begin position="301"/>
        <end position="329"/>
    </location>
</feature>
<feature type="transmembrane region" description="Helical" evidence="13">
    <location>
        <begin position="386"/>
        <end position="408"/>
    </location>
</feature>
<evidence type="ECO:0000313" key="15">
    <source>
        <dbReference type="Proteomes" id="UP000694941"/>
    </source>
</evidence>
<dbReference type="InterPro" id="IPR002002">
    <property type="entry name" value="Octopmn_rcpt"/>
</dbReference>
<organism evidence="15 16">
    <name type="scientific">Limulus polyphemus</name>
    <name type="common">Atlantic horseshoe crab</name>
    <dbReference type="NCBI Taxonomy" id="6850"/>
    <lineage>
        <taxon>Eukaryota</taxon>
        <taxon>Metazoa</taxon>
        <taxon>Ecdysozoa</taxon>
        <taxon>Arthropoda</taxon>
        <taxon>Chelicerata</taxon>
        <taxon>Merostomata</taxon>
        <taxon>Xiphosura</taxon>
        <taxon>Limulidae</taxon>
        <taxon>Limulus</taxon>
    </lineage>
</organism>
<name>A0ABM1RUQ1_LIMPO</name>
<dbReference type="PROSITE" id="PS50262">
    <property type="entry name" value="G_PROTEIN_RECEP_F1_2"/>
    <property type="match status" value="1"/>
</dbReference>
<dbReference type="SMART" id="SM01381">
    <property type="entry name" value="7TM_GPCR_Srsx"/>
    <property type="match status" value="1"/>
</dbReference>
<reference evidence="16" key="1">
    <citation type="submission" date="2025-08" db="UniProtKB">
        <authorList>
            <consortium name="RefSeq"/>
        </authorList>
    </citation>
    <scope>IDENTIFICATION</scope>
    <source>
        <tissue evidence="16">Muscle</tissue>
    </source>
</reference>
<evidence type="ECO:0000256" key="4">
    <source>
        <dbReference type="ARBA" id="ARBA00022692"/>
    </source>
</evidence>
<keyword evidence="6 11" id="KW-0297">G-protein coupled receptor</keyword>
<evidence type="ECO:0000256" key="6">
    <source>
        <dbReference type="ARBA" id="ARBA00023040"/>
    </source>
</evidence>
<evidence type="ECO:0000259" key="14">
    <source>
        <dbReference type="PROSITE" id="PS50262"/>
    </source>
</evidence>
<keyword evidence="8 11" id="KW-0675">Receptor</keyword>
<feature type="transmembrane region" description="Helical" evidence="13">
    <location>
        <begin position="352"/>
        <end position="374"/>
    </location>
</feature>
<proteinExistence type="inferred from homology"/>
<evidence type="ECO:0000256" key="1">
    <source>
        <dbReference type="ARBA" id="ARBA00004651"/>
    </source>
</evidence>
<dbReference type="PANTHER" id="PTHR24248">
    <property type="entry name" value="ADRENERGIC RECEPTOR-RELATED G-PROTEIN COUPLED RECEPTOR"/>
    <property type="match status" value="1"/>
</dbReference>
<dbReference type="CDD" id="cd15060">
    <property type="entry name" value="7tmA_tyramine_octopamine_R-like"/>
    <property type="match status" value="1"/>
</dbReference>
<keyword evidence="5 13" id="KW-1133">Transmembrane helix</keyword>
<evidence type="ECO:0000256" key="9">
    <source>
        <dbReference type="ARBA" id="ARBA00023180"/>
    </source>
</evidence>
<evidence type="ECO:0000256" key="13">
    <source>
        <dbReference type="SAM" id="Phobius"/>
    </source>
</evidence>
<feature type="compositionally biased region" description="Acidic residues" evidence="12">
    <location>
        <begin position="301"/>
        <end position="311"/>
    </location>
</feature>
<feature type="transmembrane region" description="Helical" evidence="13">
    <location>
        <begin position="184"/>
        <end position="207"/>
    </location>
</feature>
<keyword evidence="3" id="KW-1003">Cell membrane</keyword>
<dbReference type="Proteomes" id="UP000694941">
    <property type="component" value="Unplaced"/>
</dbReference>
<evidence type="ECO:0000256" key="12">
    <source>
        <dbReference type="SAM" id="MobiDB-lite"/>
    </source>
</evidence>
<dbReference type="PRINTS" id="PR00664">
    <property type="entry name" value="OCTOPAMINER"/>
</dbReference>
<feature type="domain" description="G-protein coupled receptors family 1 profile" evidence="14">
    <location>
        <begin position="84"/>
        <end position="405"/>
    </location>
</feature>
<dbReference type="PANTHER" id="PTHR24248:SF174">
    <property type="entry name" value="TYRAMINE_OCTOPAMINE RECEPTOR"/>
    <property type="match status" value="1"/>
</dbReference>
<evidence type="ECO:0000256" key="8">
    <source>
        <dbReference type="ARBA" id="ARBA00023170"/>
    </source>
</evidence>
<comment type="subcellular location">
    <subcellularLocation>
        <location evidence="1">Cell membrane</location>
        <topology evidence="1">Multi-pass membrane protein</topology>
    </subcellularLocation>
</comment>
<dbReference type="InterPro" id="IPR000276">
    <property type="entry name" value="GPCR_Rhodpsn"/>
</dbReference>
<feature type="transmembrane region" description="Helical" evidence="13">
    <location>
        <begin position="227"/>
        <end position="251"/>
    </location>
</feature>
<dbReference type="GeneID" id="106475228"/>